<name>A0ABR3EX17_9AGAR</name>
<dbReference type="EMBL" id="JBAHYK010001581">
    <property type="protein sequence ID" value="KAL0567462.1"/>
    <property type="molecule type" value="Genomic_DNA"/>
</dbReference>
<protein>
    <submittedName>
        <fullName evidence="3">Uncharacterized protein</fullName>
    </submittedName>
</protein>
<proteinExistence type="predicted"/>
<evidence type="ECO:0000313" key="3">
    <source>
        <dbReference type="EMBL" id="KAL0567462.1"/>
    </source>
</evidence>
<organism evidence="3 4">
    <name type="scientific">Marasmius crinis-equi</name>
    <dbReference type="NCBI Taxonomy" id="585013"/>
    <lineage>
        <taxon>Eukaryota</taxon>
        <taxon>Fungi</taxon>
        <taxon>Dikarya</taxon>
        <taxon>Basidiomycota</taxon>
        <taxon>Agaricomycotina</taxon>
        <taxon>Agaricomycetes</taxon>
        <taxon>Agaricomycetidae</taxon>
        <taxon>Agaricales</taxon>
        <taxon>Marasmiineae</taxon>
        <taxon>Marasmiaceae</taxon>
        <taxon>Marasmius</taxon>
    </lineage>
</organism>
<gene>
    <name evidence="3" type="ORF">V5O48_014534</name>
</gene>
<evidence type="ECO:0000313" key="4">
    <source>
        <dbReference type="Proteomes" id="UP001465976"/>
    </source>
</evidence>
<sequence length="230" mass="25921">MKHEVLSDIENTPPPKRVRITPKTPVSQQHRRKAAVQAASTFSRFYADGGPLDSQTDSQQFTASLYENVGKNPCQKMEQKRATCTVVKHEDNGSSIKAKAEHDEGWNSSNRLLLVNDGICESLDLRSKLFCAEQELEDLKKKLETAVQESKETQKQLRRQDAALVRAGMEKDEAVVVDAWIAEGCRKKSAEEALKYQQKLGRATRENAKLKRNIFDICDTLRTLATTQSE</sequence>
<feature type="coiled-coil region" evidence="1">
    <location>
        <begin position="122"/>
        <end position="160"/>
    </location>
</feature>
<evidence type="ECO:0000256" key="1">
    <source>
        <dbReference type="SAM" id="Coils"/>
    </source>
</evidence>
<keyword evidence="1" id="KW-0175">Coiled coil</keyword>
<keyword evidence="4" id="KW-1185">Reference proteome</keyword>
<comment type="caution">
    <text evidence="3">The sequence shown here is derived from an EMBL/GenBank/DDBJ whole genome shotgun (WGS) entry which is preliminary data.</text>
</comment>
<evidence type="ECO:0000256" key="2">
    <source>
        <dbReference type="SAM" id="MobiDB-lite"/>
    </source>
</evidence>
<reference evidence="3 4" key="1">
    <citation type="submission" date="2024-02" db="EMBL/GenBank/DDBJ databases">
        <title>A draft genome for the cacao thread blight pathogen Marasmius crinis-equi.</title>
        <authorList>
            <person name="Cohen S.P."/>
            <person name="Baruah I.K."/>
            <person name="Amoako-Attah I."/>
            <person name="Bukari Y."/>
            <person name="Meinhardt L.W."/>
            <person name="Bailey B.A."/>
        </authorList>
    </citation>
    <scope>NUCLEOTIDE SEQUENCE [LARGE SCALE GENOMIC DNA]</scope>
    <source>
        <strain evidence="3 4">GH-76</strain>
    </source>
</reference>
<feature type="region of interest" description="Disordered" evidence="2">
    <location>
        <begin position="1"/>
        <end position="31"/>
    </location>
</feature>
<dbReference type="Proteomes" id="UP001465976">
    <property type="component" value="Unassembled WGS sequence"/>
</dbReference>
<accession>A0ABR3EX17</accession>